<evidence type="ECO:0008006" key="4">
    <source>
        <dbReference type="Google" id="ProtNLM"/>
    </source>
</evidence>
<proteinExistence type="predicted"/>
<name>A0A0L9T9X5_PHAAN</name>
<dbReference type="Gene3D" id="1.20.5.1000">
    <property type="entry name" value="arf6 gtpase in complex with a specific effector, jip4"/>
    <property type="match status" value="1"/>
</dbReference>
<evidence type="ECO:0000313" key="2">
    <source>
        <dbReference type="EMBL" id="KOM27171.1"/>
    </source>
</evidence>
<accession>A0A0L9T9X5</accession>
<feature type="coiled-coil region" evidence="1">
    <location>
        <begin position="30"/>
        <end position="85"/>
    </location>
</feature>
<organism evidence="2 3">
    <name type="scientific">Phaseolus angularis</name>
    <name type="common">Azuki bean</name>
    <name type="synonym">Vigna angularis</name>
    <dbReference type="NCBI Taxonomy" id="3914"/>
    <lineage>
        <taxon>Eukaryota</taxon>
        <taxon>Viridiplantae</taxon>
        <taxon>Streptophyta</taxon>
        <taxon>Embryophyta</taxon>
        <taxon>Tracheophyta</taxon>
        <taxon>Spermatophyta</taxon>
        <taxon>Magnoliopsida</taxon>
        <taxon>eudicotyledons</taxon>
        <taxon>Gunneridae</taxon>
        <taxon>Pentapetalae</taxon>
        <taxon>rosids</taxon>
        <taxon>fabids</taxon>
        <taxon>Fabales</taxon>
        <taxon>Fabaceae</taxon>
        <taxon>Papilionoideae</taxon>
        <taxon>50 kb inversion clade</taxon>
        <taxon>NPAAA clade</taxon>
        <taxon>indigoferoid/millettioid clade</taxon>
        <taxon>Phaseoleae</taxon>
        <taxon>Vigna</taxon>
    </lineage>
</organism>
<dbReference type="Proteomes" id="UP000053144">
    <property type="component" value="Unassembled WGS sequence"/>
</dbReference>
<gene>
    <name evidence="2" type="ORF">LR48_Vigan404s002200</name>
</gene>
<evidence type="ECO:0000313" key="3">
    <source>
        <dbReference type="Proteomes" id="UP000053144"/>
    </source>
</evidence>
<sequence length="245" mass="28487">MASSVCFEDNDSDFENEPIEVKYYMLLDTYQELHAEAMKLQYKVNRLNSERRDFEYRINSLVDENEKLKNELETTLQSANSVKTKIPIVEKECQNCNAHIEKIEYLTSTLSKFTLGRDNLEAVLTSQGRAINRQGICYKAKSNRINSKKFIDLSKPVTNACFYCDSIGHTVRNCYYRKVGVPRGKYKWIPKEQPPVTNKKRPQVYLGTCNETIRLCREVNCHKGRQVLKDEVQWNISKFLSNSMG</sequence>
<dbReference type="Gramene" id="KOM27171">
    <property type="protein sequence ID" value="KOM27171"/>
    <property type="gene ID" value="LR48_Vigan404s002200"/>
</dbReference>
<protein>
    <recommendedName>
        <fullName evidence="4">CCHC-type domain-containing protein</fullName>
    </recommendedName>
</protein>
<dbReference type="AlphaFoldDB" id="A0A0L9T9X5"/>
<reference evidence="3" key="1">
    <citation type="journal article" date="2015" name="Proc. Natl. Acad. Sci. U.S.A.">
        <title>Genome sequencing of adzuki bean (Vigna angularis) provides insight into high starch and low fat accumulation and domestication.</title>
        <authorList>
            <person name="Yang K."/>
            <person name="Tian Z."/>
            <person name="Chen C."/>
            <person name="Luo L."/>
            <person name="Zhao B."/>
            <person name="Wang Z."/>
            <person name="Yu L."/>
            <person name="Li Y."/>
            <person name="Sun Y."/>
            <person name="Li W."/>
            <person name="Chen Y."/>
            <person name="Li Y."/>
            <person name="Zhang Y."/>
            <person name="Ai D."/>
            <person name="Zhao J."/>
            <person name="Shang C."/>
            <person name="Ma Y."/>
            <person name="Wu B."/>
            <person name="Wang M."/>
            <person name="Gao L."/>
            <person name="Sun D."/>
            <person name="Zhang P."/>
            <person name="Guo F."/>
            <person name="Wang W."/>
            <person name="Li Y."/>
            <person name="Wang J."/>
            <person name="Varshney R.K."/>
            <person name="Wang J."/>
            <person name="Ling H.Q."/>
            <person name="Wan P."/>
        </authorList>
    </citation>
    <scope>NUCLEOTIDE SEQUENCE</scope>
    <source>
        <strain evidence="3">cv. Jingnong 6</strain>
    </source>
</reference>
<evidence type="ECO:0000256" key="1">
    <source>
        <dbReference type="SAM" id="Coils"/>
    </source>
</evidence>
<dbReference type="OMA" id="TCNETIR"/>
<dbReference type="EMBL" id="KQ258370">
    <property type="protein sequence ID" value="KOM27171.1"/>
    <property type="molecule type" value="Genomic_DNA"/>
</dbReference>
<keyword evidence="1" id="KW-0175">Coiled coil</keyword>